<keyword evidence="9" id="KW-0460">Magnesium</keyword>
<dbReference type="CDD" id="cd14672">
    <property type="entry name" value="UBA_ceTYDP2_like"/>
    <property type="match status" value="1"/>
</dbReference>
<gene>
    <name evidence="15" type="ORF">Cfor_08871</name>
</gene>
<keyword evidence="10" id="KW-0234">DNA repair</keyword>
<comment type="cofactor">
    <cofactor evidence="1">
        <name>Mn(2+)</name>
        <dbReference type="ChEBI" id="CHEBI:29035"/>
    </cofactor>
</comment>
<dbReference type="GO" id="GO:0003697">
    <property type="term" value="F:single-stranded DNA binding"/>
    <property type="evidence" value="ECO:0007669"/>
    <property type="project" value="TreeGrafter"/>
</dbReference>
<dbReference type="GO" id="GO:0006302">
    <property type="term" value="P:double-strand break repair"/>
    <property type="evidence" value="ECO:0007669"/>
    <property type="project" value="TreeGrafter"/>
</dbReference>
<feature type="domain" description="Endonuclease/exonuclease/phosphatase" evidence="13">
    <location>
        <begin position="101"/>
        <end position="337"/>
    </location>
</feature>
<dbReference type="Gene3D" id="3.60.10.10">
    <property type="entry name" value="Endonuclease/exonuclease/phosphatase"/>
    <property type="match status" value="1"/>
</dbReference>
<evidence type="ECO:0000256" key="2">
    <source>
        <dbReference type="ARBA" id="ARBA00001946"/>
    </source>
</evidence>
<evidence type="ECO:0000256" key="12">
    <source>
        <dbReference type="ARBA" id="ARBA00031304"/>
    </source>
</evidence>
<evidence type="ECO:0000256" key="3">
    <source>
        <dbReference type="ARBA" id="ARBA00004322"/>
    </source>
</evidence>
<dbReference type="GO" id="GO:0004518">
    <property type="term" value="F:nuclease activity"/>
    <property type="evidence" value="ECO:0007669"/>
    <property type="project" value="UniProtKB-KW"/>
</dbReference>
<evidence type="ECO:0000256" key="10">
    <source>
        <dbReference type="ARBA" id="ARBA00023204"/>
    </source>
</evidence>
<keyword evidence="5" id="KW-0540">Nuclease</keyword>
<comment type="cofactor">
    <cofactor evidence="2">
        <name>Mg(2+)</name>
        <dbReference type="ChEBI" id="CHEBI:18420"/>
    </cofactor>
</comment>
<name>A0A6L2PKF2_COPFO</name>
<accession>A0A6L2PKF2</accession>
<dbReference type="InterPro" id="IPR005135">
    <property type="entry name" value="Endo/exonuclease/phosphatase"/>
</dbReference>
<feature type="domain" description="UBA-like" evidence="14">
    <location>
        <begin position="17"/>
        <end position="59"/>
    </location>
</feature>
<dbReference type="PANTHER" id="PTHR15822">
    <property type="entry name" value="TRAF AND TNF RECEPTOR-ASSOCIATED PROTEIN"/>
    <property type="match status" value="1"/>
</dbReference>
<dbReference type="InParanoid" id="A0A6L2PKF2"/>
<dbReference type="InterPro" id="IPR009060">
    <property type="entry name" value="UBA-like_sf"/>
</dbReference>
<evidence type="ECO:0000256" key="1">
    <source>
        <dbReference type="ARBA" id="ARBA00001936"/>
    </source>
</evidence>
<keyword evidence="7" id="KW-0227">DNA damage</keyword>
<dbReference type="AlphaFoldDB" id="A0A6L2PKF2"/>
<dbReference type="SUPFAM" id="SSF46934">
    <property type="entry name" value="UBA-like"/>
    <property type="match status" value="1"/>
</dbReference>
<dbReference type="Pfam" id="PF22566">
    <property type="entry name" value="UBA_8"/>
    <property type="match status" value="1"/>
</dbReference>
<comment type="subcellular location">
    <subcellularLocation>
        <location evidence="3">Nucleus</location>
        <location evidence="3">PML body</location>
    </subcellularLocation>
</comment>
<evidence type="ECO:0000256" key="9">
    <source>
        <dbReference type="ARBA" id="ARBA00022842"/>
    </source>
</evidence>
<dbReference type="InterPro" id="IPR036691">
    <property type="entry name" value="Endo/exonu/phosph_ase_sf"/>
</dbReference>
<dbReference type="OrthoDB" id="9975959at2759"/>
<dbReference type="SUPFAM" id="SSF56219">
    <property type="entry name" value="DNase I-like"/>
    <property type="match status" value="1"/>
</dbReference>
<dbReference type="CDD" id="cd09080">
    <property type="entry name" value="TDP2"/>
    <property type="match status" value="1"/>
</dbReference>
<reference evidence="16" key="1">
    <citation type="submission" date="2020-01" db="EMBL/GenBank/DDBJ databases">
        <title>Draft genome sequence of the Termite Coptotermes fromosanus.</title>
        <authorList>
            <person name="Itakura S."/>
            <person name="Yosikawa Y."/>
            <person name="Umezawa K."/>
        </authorList>
    </citation>
    <scope>NUCLEOTIDE SEQUENCE [LARGE SCALE GENOMIC DNA]</scope>
</reference>
<dbReference type="Pfam" id="PF03372">
    <property type="entry name" value="Exo_endo_phos"/>
    <property type="match status" value="1"/>
</dbReference>
<protein>
    <recommendedName>
        <fullName evidence="4">Tyrosyl-DNA phosphodiesterase 2</fullName>
    </recommendedName>
    <alternativeName>
        <fullName evidence="12">5'-tyrosyl-DNA phosphodiesterase</fullName>
    </alternativeName>
</protein>
<dbReference type="PANTHER" id="PTHR15822:SF4">
    <property type="entry name" value="TYROSYL-DNA PHOSPHODIESTERASE 2"/>
    <property type="match status" value="1"/>
</dbReference>
<sequence>MSQSDETDCDIPDRETCQKLTEQFAELTGTDEACAQFYLQDRNWDLGISLNAFFDTTEKKGRNILTDDGEGEGVGSADTSMMNAVGLGQATSEPPSKFSLISWNLDGLDERNLKRRTKAVCKIIYMEKPDVVFFQEMVPETFSYIEEKLPEYMCIAGNTDGYFTGALLRKFTVYYDSHKIIEHTGSQMMRNLLAVEAHIGPLRLQLVNTHLESTADHATERIKQLKDSFKTVQDFPEDYTVLLAGDMNLRDKELGLAGGIPPGIEDLWISCGSRKECQYTWDMIRNCNKEMPGKFKPRCRFDRAYIRHSHPKRASPVHFGLVGIEKVTNTQCFPSDHWGLHIHFKIEKP</sequence>
<dbReference type="GO" id="GO:0016605">
    <property type="term" value="C:PML body"/>
    <property type="evidence" value="ECO:0007669"/>
    <property type="project" value="UniProtKB-SubCell"/>
</dbReference>
<evidence type="ECO:0000259" key="13">
    <source>
        <dbReference type="Pfam" id="PF03372"/>
    </source>
</evidence>
<evidence type="ECO:0000256" key="11">
    <source>
        <dbReference type="ARBA" id="ARBA00023242"/>
    </source>
</evidence>
<dbReference type="InterPro" id="IPR051547">
    <property type="entry name" value="TDP2-like"/>
</dbReference>
<evidence type="ECO:0000259" key="14">
    <source>
        <dbReference type="Pfam" id="PF22566"/>
    </source>
</evidence>
<evidence type="ECO:0000313" key="15">
    <source>
        <dbReference type="EMBL" id="GFG33023.1"/>
    </source>
</evidence>
<dbReference type="EMBL" id="BLKM01000399">
    <property type="protein sequence ID" value="GFG33023.1"/>
    <property type="molecule type" value="Genomic_DNA"/>
</dbReference>
<evidence type="ECO:0000313" key="16">
    <source>
        <dbReference type="Proteomes" id="UP000502823"/>
    </source>
</evidence>
<keyword evidence="6" id="KW-0479">Metal-binding</keyword>
<organism evidence="15 16">
    <name type="scientific">Coptotermes formosanus</name>
    <name type="common">Formosan subterranean termite</name>
    <dbReference type="NCBI Taxonomy" id="36987"/>
    <lineage>
        <taxon>Eukaryota</taxon>
        <taxon>Metazoa</taxon>
        <taxon>Ecdysozoa</taxon>
        <taxon>Arthropoda</taxon>
        <taxon>Hexapoda</taxon>
        <taxon>Insecta</taxon>
        <taxon>Pterygota</taxon>
        <taxon>Neoptera</taxon>
        <taxon>Polyneoptera</taxon>
        <taxon>Dictyoptera</taxon>
        <taxon>Blattodea</taxon>
        <taxon>Blattoidea</taxon>
        <taxon>Termitoidae</taxon>
        <taxon>Rhinotermitidae</taxon>
        <taxon>Coptotermes</taxon>
    </lineage>
</organism>
<dbReference type="FunFam" id="3.60.10.10:FF:000024">
    <property type="entry name" value="Tyrosyl-DNA phosphodiesterase 2"/>
    <property type="match status" value="1"/>
</dbReference>
<evidence type="ECO:0000256" key="8">
    <source>
        <dbReference type="ARBA" id="ARBA00022801"/>
    </source>
</evidence>
<keyword evidence="16" id="KW-1185">Reference proteome</keyword>
<keyword evidence="11" id="KW-0539">Nucleus</keyword>
<dbReference type="Gene3D" id="1.10.8.10">
    <property type="entry name" value="DNA helicase RuvA subunit, C-terminal domain"/>
    <property type="match status" value="1"/>
</dbReference>
<evidence type="ECO:0000256" key="5">
    <source>
        <dbReference type="ARBA" id="ARBA00022722"/>
    </source>
</evidence>
<dbReference type="InterPro" id="IPR054109">
    <property type="entry name" value="UBA_8"/>
</dbReference>
<dbReference type="Proteomes" id="UP000502823">
    <property type="component" value="Unassembled WGS sequence"/>
</dbReference>
<dbReference type="GO" id="GO:0005737">
    <property type="term" value="C:cytoplasm"/>
    <property type="evidence" value="ECO:0007669"/>
    <property type="project" value="TreeGrafter"/>
</dbReference>
<dbReference type="GO" id="GO:0046872">
    <property type="term" value="F:metal ion binding"/>
    <property type="evidence" value="ECO:0007669"/>
    <property type="project" value="UniProtKB-KW"/>
</dbReference>
<comment type="caution">
    <text evidence="15">The sequence shown here is derived from an EMBL/GenBank/DDBJ whole genome shotgun (WGS) entry which is preliminary data.</text>
</comment>
<evidence type="ECO:0000256" key="7">
    <source>
        <dbReference type="ARBA" id="ARBA00022763"/>
    </source>
</evidence>
<evidence type="ECO:0000256" key="6">
    <source>
        <dbReference type="ARBA" id="ARBA00022723"/>
    </source>
</evidence>
<evidence type="ECO:0000256" key="4">
    <source>
        <dbReference type="ARBA" id="ARBA00017870"/>
    </source>
</evidence>
<dbReference type="GO" id="GO:0070260">
    <property type="term" value="F:5'-tyrosyl-DNA phosphodiesterase activity"/>
    <property type="evidence" value="ECO:0007669"/>
    <property type="project" value="TreeGrafter"/>
</dbReference>
<keyword evidence="8" id="KW-0378">Hydrolase</keyword>
<proteinExistence type="predicted"/>